<proteinExistence type="predicted"/>
<gene>
    <name evidence="1" type="ORF">E0946_00515</name>
</gene>
<sequence length="426" mass="47873">MIPRKGYKANITSNLVNQILHLIIGAATSIIASRVLGPQGMGYVAYAILIFTILGNFGHFGLNNAVIYFKKRKKINPTHLYNVNVTLLILFAVAISSVLLVLRSNRWFLSDYNYLYILGGIIYIFSNLLFTHYRSWFVADELIRESNRFIITAFFIKSAIIILLWLTRTLNPLTYFYASVLGMLINAIFLGTHTGEGFRPEIDLALLKAEYSYGGIIFLAACCDYLHLRVDQLMIKQMLGTSFLGVYSIAVTLAELMFLLPASINTALLGKLYNTDEKQKFRQVMAQTYKLTFWICCLLAVIGIPLSLLIPFFYGKAFAGAIISTQILLIGTIFSSCAQVSMQYFFSTGKPQIHLLTTSCSLLINIALNLWLIPLKGITGAAIASCISYFIYGLFYLIVFIKKEEFSLHELLSISLSDLKLLWSSK</sequence>
<evidence type="ECO:0000313" key="1">
    <source>
        <dbReference type="EMBL" id="TDF74599.1"/>
    </source>
</evidence>
<organism evidence="1 2">
    <name type="scientific">Candidatus Syntrophosphaera thermopropionivorans</name>
    <dbReference type="NCBI Taxonomy" id="2593015"/>
    <lineage>
        <taxon>Bacteria</taxon>
        <taxon>Pseudomonadati</taxon>
        <taxon>Candidatus Cloacimonadota</taxon>
        <taxon>Candidatus Cloacimonadia</taxon>
        <taxon>Candidatus Cloacimonadales</taxon>
        <taxon>Candidatus Cloacimonadaceae</taxon>
        <taxon>Candidatus Syntrophosphaera</taxon>
    </lineage>
</organism>
<protein>
    <submittedName>
        <fullName evidence="1">Flippase</fullName>
    </submittedName>
</protein>
<accession>A0AC61QMW0</accession>
<dbReference type="Proteomes" id="UP000294588">
    <property type="component" value="Unassembled WGS sequence"/>
</dbReference>
<name>A0AC61QMW0_9BACT</name>
<reference evidence="1" key="1">
    <citation type="submission" date="2019-03" db="EMBL/GenBank/DDBJ databases">
        <title>Candidatus Syntrophosphaera thermopropionivorans: a novel player in syntrophic propionate oxidation during anaerobic digestion.</title>
        <authorList>
            <person name="Dyksma S."/>
        </authorList>
    </citation>
    <scope>NUCLEOTIDE SEQUENCE</scope>
    <source>
        <strain evidence="1">W5</strain>
    </source>
</reference>
<evidence type="ECO:0000313" key="2">
    <source>
        <dbReference type="Proteomes" id="UP000294588"/>
    </source>
</evidence>
<keyword evidence="2" id="KW-1185">Reference proteome</keyword>
<dbReference type="EMBL" id="SMOG01000001">
    <property type="protein sequence ID" value="TDF74599.1"/>
    <property type="molecule type" value="Genomic_DNA"/>
</dbReference>
<comment type="caution">
    <text evidence="1">The sequence shown here is derived from an EMBL/GenBank/DDBJ whole genome shotgun (WGS) entry which is preliminary data.</text>
</comment>